<dbReference type="AlphaFoldDB" id="A0A6A5VE84"/>
<organism evidence="1 2">
    <name type="scientific">Bimuria novae-zelandiae CBS 107.79</name>
    <dbReference type="NCBI Taxonomy" id="1447943"/>
    <lineage>
        <taxon>Eukaryota</taxon>
        <taxon>Fungi</taxon>
        <taxon>Dikarya</taxon>
        <taxon>Ascomycota</taxon>
        <taxon>Pezizomycotina</taxon>
        <taxon>Dothideomycetes</taxon>
        <taxon>Pleosporomycetidae</taxon>
        <taxon>Pleosporales</taxon>
        <taxon>Massarineae</taxon>
        <taxon>Didymosphaeriaceae</taxon>
        <taxon>Bimuria</taxon>
    </lineage>
</organism>
<dbReference type="EMBL" id="ML976670">
    <property type="protein sequence ID" value="KAF1975395.1"/>
    <property type="molecule type" value="Genomic_DNA"/>
</dbReference>
<name>A0A6A5VE84_9PLEO</name>
<proteinExistence type="predicted"/>
<reference evidence="1" key="1">
    <citation type="journal article" date="2020" name="Stud. Mycol.">
        <title>101 Dothideomycetes genomes: a test case for predicting lifestyles and emergence of pathogens.</title>
        <authorList>
            <person name="Haridas S."/>
            <person name="Albert R."/>
            <person name="Binder M."/>
            <person name="Bloem J."/>
            <person name="Labutti K."/>
            <person name="Salamov A."/>
            <person name="Andreopoulos B."/>
            <person name="Baker S."/>
            <person name="Barry K."/>
            <person name="Bills G."/>
            <person name="Bluhm B."/>
            <person name="Cannon C."/>
            <person name="Castanera R."/>
            <person name="Culley D."/>
            <person name="Daum C."/>
            <person name="Ezra D."/>
            <person name="Gonzalez J."/>
            <person name="Henrissat B."/>
            <person name="Kuo A."/>
            <person name="Liang C."/>
            <person name="Lipzen A."/>
            <person name="Lutzoni F."/>
            <person name="Magnuson J."/>
            <person name="Mondo S."/>
            <person name="Nolan M."/>
            <person name="Ohm R."/>
            <person name="Pangilinan J."/>
            <person name="Park H.-J."/>
            <person name="Ramirez L."/>
            <person name="Alfaro M."/>
            <person name="Sun H."/>
            <person name="Tritt A."/>
            <person name="Yoshinaga Y."/>
            <person name="Zwiers L.-H."/>
            <person name="Turgeon B."/>
            <person name="Goodwin S."/>
            <person name="Spatafora J."/>
            <person name="Crous P."/>
            <person name="Grigoriev I."/>
        </authorList>
    </citation>
    <scope>NUCLEOTIDE SEQUENCE</scope>
    <source>
        <strain evidence="1">CBS 107.79</strain>
    </source>
</reference>
<accession>A0A6A5VE84</accession>
<evidence type="ECO:0000313" key="2">
    <source>
        <dbReference type="Proteomes" id="UP000800036"/>
    </source>
</evidence>
<sequence length="60" mass="6509">MKRTRVTVGRTASSEDAICSAVRPALNFPTSEDYQGPFLAKHTEGRLEHILQQGANVVGP</sequence>
<keyword evidence="2" id="KW-1185">Reference proteome</keyword>
<protein>
    <submittedName>
        <fullName evidence="1">Uncharacterized protein</fullName>
    </submittedName>
</protein>
<evidence type="ECO:0000313" key="1">
    <source>
        <dbReference type="EMBL" id="KAF1975395.1"/>
    </source>
</evidence>
<dbReference type="Proteomes" id="UP000800036">
    <property type="component" value="Unassembled WGS sequence"/>
</dbReference>
<gene>
    <name evidence="1" type="ORF">BU23DRAFT_552368</name>
</gene>